<organism evidence="2">
    <name type="scientific">Gordonia rubripertincta</name>
    <name type="common">Rhodococcus corallinus</name>
    <dbReference type="NCBI Taxonomy" id="36822"/>
    <lineage>
        <taxon>Bacteria</taxon>
        <taxon>Bacillati</taxon>
        <taxon>Actinomycetota</taxon>
        <taxon>Actinomycetes</taxon>
        <taxon>Mycobacteriales</taxon>
        <taxon>Gordoniaceae</taxon>
        <taxon>Gordonia</taxon>
    </lineage>
</organism>
<sequence>MTAQHQTEPTKESCKTMGHNATTPTVSTRPVITDLDDVTDDTPDNRVVSIDVAAALTGFSVGSLRTMRNRKSGPPSFVLRHKLVYRLGDLRDYLHDAYTATLITEG</sequence>
<gene>
    <name evidence="2" type="ORF">QBL07_01915</name>
</gene>
<dbReference type="RefSeq" id="WP_168432598.1">
    <property type="nucleotide sequence ID" value="NZ_JAAXPB010000003.1"/>
</dbReference>
<comment type="caution">
    <text evidence="2">The sequence shown here is derived from an EMBL/GenBank/DDBJ whole genome shotgun (WGS) entry which is preliminary data.</text>
</comment>
<feature type="region of interest" description="Disordered" evidence="1">
    <location>
        <begin position="1"/>
        <end position="28"/>
    </location>
</feature>
<dbReference type="AlphaFoldDB" id="A0AAW6R4L6"/>
<dbReference type="EMBL" id="JARUXG010000001">
    <property type="protein sequence ID" value="MDG6779582.1"/>
    <property type="molecule type" value="Genomic_DNA"/>
</dbReference>
<name>A0AAW6R4L6_GORRU</name>
<evidence type="ECO:0000256" key="1">
    <source>
        <dbReference type="SAM" id="MobiDB-lite"/>
    </source>
</evidence>
<feature type="compositionally biased region" description="Polar residues" evidence="1">
    <location>
        <begin position="19"/>
        <end position="28"/>
    </location>
</feature>
<proteinExistence type="predicted"/>
<reference evidence="2" key="1">
    <citation type="submission" date="2023-04" db="EMBL/GenBank/DDBJ databases">
        <title>Characterization and analysis of the complete genome of Gordonia rubripertincta 112, the degrader of aromatic and aliphatic compounds.</title>
        <authorList>
            <person name="Frantsuzova E."/>
            <person name="Bogun A."/>
            <person name="Delegan Y."/>
        </authorList>
    </citation>
    <scope>NUCLEOTIDE SEQUENCE</scope>
    <source>
        <strain evidence="2">112</strain>
    </source>
</reference>
<evidence type="ECO:0008006" key="3">
    <source>
        <dbReference type="Google" id="ProtNLM"/>
    </source>
</evidence>
<protein>
    <recommendedName>
        <fullName evidence="3">Helix-turn-helix domain-containing protein</fullName>
    </recommendedName>
</protein>
<accession>A0AAW6R4L6</accession>
<evidence type="ECO:0000313" key="2">
    <source>
        <dbReference type="EMBL" id="MDG6779582.1"/>
    </source>
</evidence>